<keyword evidence="4 8" id="KW-0732">Signal</keyword>
<dbReference type="SUPFAM" id="SSF53300">
    <property type="entry name" value="vWA-like"/>
    <property type="match status" value="6"/>
</dbReference>
<keyword evidence="7" id="KW-0176">Collagen</keyword>
<feature type="domain" description="VWFA" evidence="9">
    <location>
        <begin position="242"/>
        <end position="415"/>
    </location>
</feature>
<accession>A0A4W3J1J8</accession>
<evidence type="ECO:0000256" key="6">
    <source>
        <dbReference type="ARBA" id="ARBA00022889"/>
    </source>
</evidence>
<feature type="domain" description="VWFA" evidence="9">
    <location>
        <begin position="790"/>
        <end position="962"/>
    </location>
</feature>
<protein>
    <recommendedName>
        <fullName evidence="9">VWFA domain-containing protein</fullName>
    </recommendedName>
</protein>
<dbReference type="InterPro" id="IPR050525">
    <property type="entry name" value="ECM_Assembly_Org"/>
</dbReference>
<feature type="chain" id="PRO_5021494098" description="VWFA domain-containing protein" evidence="8">
    <location>
        <begin position="24"/>
        <end position="1206"/>
    </location>
</feature>
<keyword evidence="2" id="KW-0964">Secreted</keyword>
<dbReference type="Pfam" id="PF00092">
    <property type="entry name" value="VWA"/>
    <property type="match status" value="6"/>
</dbReference>
<evidence type="ECO:0000313" key="10">
    <source>
        <dbReference type="Ensembl" id="ENSCMIP00000035802.1"/>
    </source>
</evidence>
<feature type="domain" description="VWFA" evidence="9">
    <location>
        <begin position="611"/>
        <end position="770"/>
    </location>
</feature>
<reference evidence="10" key="5">
    <citation type="submission" date="2025-09" db="UniProtKB">
        <authorList>
            <consortium name="Ensembl"/>
        </authorList>
    </citation>
    <scope>IDENTIFICATION</scope>
</reference>
<dbReference type="STRING" id="7868.ENSCMIP00000035802"/>
<feature type="domain" description="VWFA" evidence="9">
    <location>
        <begin position="996"/>
        <end position="1168"/>
    </location>
</feature>
<evidence type="ECO:0000256" key="1">
    <source>
        <dbReference type="ARBA" id="ARBA00004498"/>
    </source>
</evidence>
<sequence>MKMHVCMPLLLVLGLMLSNITETQKQGKKELWSIKLETADLVFLIDGSNNVGRANFAHVRDFMVNFIENLDVGPDTIQIGVAQYSDDPSAEFYLNTYSTKTQVLDAVKGLQLRGGEELKTGAALQFLVDSYFTESAGSRAGDGVPQAVFLLTSKKSSDNIRQGVLEIKRNHVFTFVIGLGQADRAEVKLIATDPIFTAEFSNFQVNAAAQQKLLQMFSMIANRVIVLESVEMSPEVPINRKDIVFLIDGSASLGRVNFLQIRDFILSIVEKFEVGPDAVQVGLVQYSNNAKTEFYLNTFSTKAQVLGFIRRLRLKMGRPLNTGAALDYVFKTHFTSSAGSRKDKDIPQLLVLITAGKSKDDVKMPADTLKEASIMTLAIGGRNADLAELQKIAIDPSLVFNVKEFRSLPHVLETVMTPLSALTGVTRVEKRDIVFLVDGTLNFGHKNFAAIRGFVARIIGAQDIGSDRVRVGLVQYSDDAEAEFYLNTYSTKAQLLSKIKQLRPKGGRTLKTGAALDNVSRYLFTKSAGGRREEGVPQFLVHVAGGSSIDDTKQSSDALLRAGVMTLAVGVGNADQQRLSEIALDPSLGFYVKEFRSLPDIESESVADRRDIVFLVDGTLNFSHKNFAAIRGFVARIIGAQDIGSDRVRVGLVQYSDDAKTEPKGGRTLKTGAALDYVSRYLFTKSAGGRREEGVPQFLVHVAGGSSIDDTKQSSDALLRTGVMALAVGVGNADQQRLSEIALDPSLVSIKHGQQKYSLSLCESWLFSQLKTAKLTVVSSLDVMKAQGRDIVFLIDGSTKVEASFPSILKFLQSITQELNIGRNADQVGVVQYSDDPKVEFFMNTYSNKEDILTAVQRMRFMGGRALNTGKALDYVMRHIFTKPAGSRLDAGVAQMLVLLTSGKSRDDVKQAGEALKRAAIVTFVIGGMEADGHELQEIAYSSNLMFAVEDFQSLPDIKNQLLRPLKTLTVEIVKLPTTVTEGLFLHFFTVGNKRDVVFLIDGTSKVGTNFYRIRDFIYNLIQNFDVGEDKDRIGVVQYSDDARVEFPLNAYSNFMTLLDAVRRLGLKGGRTLNTGSALDFIMKNVLTKSAGSRRDLGITQILVLITTGKSQDEVRLPSEILKRAGVVTFTVGINEADNSELHQIAYSPKLIFQVNDYWDLSDLDLQLLTVPNPQMVQCATNSRRLKMTNLLLFCFFGGIIIRRVE</sequence>
<dbReference type="AlphaFoldDB" id="A0A4W3J1J8"/>
<dbReference type="PANTHER" id="PTHR24020">
    <property type="entry name" value="COLLAGEN ALPHA"/>
    <property type="match status" value="1"/>
</dbReference>
<dbReference type="Ensembl" id="ENSCMIT00000036331.1">
    <property type="protein sequence ID" value="ENSCMIP00000035802.1"/>
    <property type="gene ID" value="ENSCMIG00000015138.1"/>
</dbReference>
<dbReference type="PROSITE" id="PS50234">
    <property type="entry name" value="VWFA"/>
    <property type="match status" value="6"/>
</dbReference>
<comment type="subcellular location">
    <subcellularLocation>
        <location evidence="1">Secreted</location>
        <location evidence="1">Extracellular space</location>
        <location evidence="1">Extracellular matrix</location>
    </subcellularLocation>
</comment>
<evidence type="ECO:0000259" key="9">
    <source>
        <dbReference type="PROSITE" id="PS50234"/>
    </source>
</evidence>
<reference evidence="11" key="1">
    <citation type="journal article" date="2006" name="Science">
        <title>Ancient noncoding elements conserved in the human genome.</title>
        <authorList>
            <person name="Venkatesh B."/>
            <person name="Kirkness E.F."/>
            <person name="Loh Y.H."/>
            <person name="Halpern A.L."/>
            <person name="Lee A.P."/>
            <person name="Johnson J."/>
            <person name="Dandona N."/>
            <person name="Viswanathan L.D."/>
            <person name="Tay A."/>
            <person name="Venter J.C."/>
            <person name="Strausberg R.L."/>
            <person name="Brenner S."/>
        </authorList>
    </citation>
    <scope>NUCLEOTIDE SEQUENCE [LARGE SCALE GENOMIC DNA]</scope>
</reference>
<evidence type="ECO:0000256" key="5">
    <source>
        <dbReference type="ARBA" id="ARBA00022737"/>
    </source>
</evidence>
<dbReference type="Gene3D" id="3.40.50.410">
    <property type="entry name" value="von Willebrand factor, type A domain"/>
    <property type="match status" value="6"/>
</dbReference>
<dbReference type="InterPro" id="IPR002035">
    <property type="entry name" value="VWF_A"/>
</dbReference>
<keyword evidence="11" id="KW-1185">Reference proteome</keyword>
<dbReference type="PRINTS" id="PR00453">
    <property type="entry name" value="VWFADOMAIN"/>
</dbReference>
<reference evidence="11" key="2">
    <citation type="journal article" date="2007" name="PLoS Biol.">
        <title>Survey sequencing and comparative analysis of the elephant shark (Callorhinchus milii) genome.</title>
        <authorList>
            <person name="Venkatesh B."/>
            <person name="Kirkness E.F."/>
            <person name="Loh Y.H."/>
            <person name="Halpern A.L."/>
            <person name="Lee A.P."/>
            <person name="Johnson J."/>
            <person name="Dandona N."/>
            <person name="Viswanathan L.D."/>
            <person name="Tay A."/>
            <person name="Venter J.C."/>
            <person name="Strausberg R.L."/>
            <person name="Brenner S."/>
        </authorList>
    </citation>
    <scope>NUCLEOTIDE SEQUENCE [LARGE SCALE GENOMIC DNA]</scope>
</reference>
<evidence type="ECO:0000256" key="8">
    <source>
        <dbReference type="SAM" id="SignalP"/>
    </source>
</evidence>
<dbReference type="PANTHER" id="PTHR24020:SF13">
    <property type="entry name" value="COLLAGEN ALPHA-3(VI) CHAIN"/>
    <property type="match status" value="1"/>
</dbReference>
<dbReference type="Proteomes" id="UP000314986">
    <property type="component" value="Unassembled WGS sequence"/>
</dbReference>
<proteinExistence type="predicted"/>
<keyword evidence="3" id="KW-0272">Extracellular matrix</keyword>
<evidence type="ECO:0000256" key="7">
    <source>
        <dbReference type="ARBA" id="ARBA00023119"/>
    </source>
</evidence>
<dbReference type="GO" id="GO:0005581">
    <property type="term" value="C:collagen trimer"/>
    <property type="evidence" value="ECO:0007669"/>
    <property type="project" value="UniProtKB-KW"/>
</dbReference>
<dbReference type="GeneTree" id="ENSGT00940000156462"/>
<dbReference type="GO" id="GO:0007155">
    <property type="term" value="P:cell adhesion"/>
    <property type="evidence" value="ECO:0007669"/>
    <property type="project" value="UniProtKB-KW"/>
</dbReference>
<reference evidence="11" key="3">
    <citation type="journal article" date="2014" name="Nature">
        <title>Elephant shark genome provides unique insights into gnathostome evolution.</title>
        <authorList>
            <consortium name="International Elephant Shark Genome Sequencing Consortium"/>
            <person name="Venkatesh B."/>
            <person name="Lee A.P."/>
            <person name="Ravi V."/>
            <person name="Maurya A.K."/>
            <person name="Lian M.M."/>
            <person name="Swann J.B."/>
            <person name="Ohta Y."/>
            <person name="Flajnik M.F."/>
            <person name="Sutoh Y."/>
            <person name="Kasahara M."/>
            <person name="Hoon S."/>
            <person name="Gangu V."/>
            <person name="Roy S.W."/>
            <person name="Irimia M."/>
            <person name="Korzh V."/>
            <person name="Kondrychyn I."/>
            <person name="Lim Z.W."/>
            <person name="Tay B.H."/>
            <person name="Tohari S."/>
            <person name="Kong K.W."/>
            <person name="Ho S."/>
            <person name="Lorente-Galdos B."/>
            <person name="Quilez J."/>
            <person name="Marques-Bonet T."/>
            <person name="Raney B.J."/>
            <person name="Ingham P.W."/>
            <person name="Tay A."/>
            <person name="Hillier L.W."/>
            <person name="Minx P."/>
            <person name="Boehm T."/>
            <person name="Wilson R.K."/>
            <person name="Brenner S."/>
            <person name="Warren W.C."/>
        </authorList>
    </citation>
    <scope>NUCLEOTIDE SEQUENCE [LARGE SCALE GENOMIC DNA]</scope>
</reference>
<evidence type="ECO:0000313" key="11">
    <source>
        <dbReference type="Proteomes" id="UP000314986"/>
    </source>
</evidence>
<dbReference type="InterPro" id="IPR036465">
    <property type="entry name" value="vWFA_dom_sf"/>
</dbReference>
<evidence type="ECO:0000256" key="2">
    <source>
        <dbReference type="ARBA" id="ARBA00022525"/>
    </source>
</evidence>
<dbReference type="FunFam" id="3.40.50.410:FF:000003">
    <property type="entry name" value="Collagen type VI alpha 3 chain"/>
    <property type="match status" value="5"/>
</dbReference>
<name>A0A4W3J1J8_CALMI</name>
<organism evidence="10 11">
    <name type="scientific">Callorhinchus milii</name>
    <name type="common">Ghost shark</name>
    <dbReference type="NCBI Taxonomy" id="7868"/>
    <lineage>
        <taxon>Eukaryota</taxon>
        <taxon>Metazoa</taxon>
        <taxon>Chordata</taxon>
        <taxon>Craniata</taxon>
        <taxon>Vertebrata</taxon>
        <taxon>Chondrichthyes</taxon>
        <taxon>Holocephali</taxon>
        <taxon>Chimaeriformes</taxon>
        <taxon>Callorhinchidae</taxon>
        <taxon>Callorhinchus</taxon>
    </lineage>
</organism>
<evidence type="ECO:0000256" key="4">
    <source>
        <dbReference type="ARBA" id="ARBA00022729"/>
    </source>
</evidence>
<dbReference type="GO" id="GO:0005615">
    <property type="term" value="C:extracellular space"/>
    <property type="evidence" value="ECO:0007669"/>
    <property type="project" value="TreeGrafter"/>
</dbReference>
<dbReference type="InParanoid" id="A0A4W3J1J8"/>
<dbReference type="SMART" id="SM00327">
    <property type="entry name" value="VWA"/>
    <property type="match status" value="6"/>
</dbReference>
<keyword evidence="5" id="KW-0677">Repeat</keyword>
<keyword evidence="6" id="KW-0130">Cell adhesion</keyword>
<reference evidence="10" key="4">
    <citation type="submission" date="2025-08" db="UniProtKB">
        <authorList>
            <consortium name="Ensembl"/>
        </authorList>
    </citation>
    <scope>IDENTIFICATION</scope>
</reference>
<feature type="domain" description="VWFA" evidence="9">
    <location>
        <begin position="432"/>
        <end position="606"/>
    </location>
</feature>
<evidence type="ECO:0000256" key="3">
    <source>
        <dbReference type="ARBA" id="ARBA00022530"/>
    </source>
</evidence>
<feature type="signal peptide" evidence="8">
    <location>
        <begin position="1"/>
        <end position="23"/>
    </location>
</feature>
<feature type="domain" description="VWFA" evidence="9">
    <location>
        <begin position="40"/>
        <end position="220"/>
    </location>
</feature>